<accession>A0A084WDM8</accession>
<dbReference type="Proteomes" id="UP000030765">
    <property type="component" value="Unassembled WGS sequence"/>
</dbReference>
<organism evidence="2">
    <name type="scientific">Anopheles sinensis</name>
    <name type="common">Mosquito</name>
    <dbReference type="NCBI Taxonomy" id="74873"/>
    <lineage>
        <taxon>Eukaryota</taxon>
        <taxon>Metazoa</taxon>
        <taxon>Ecdysozoa</taxon>
        <taxon>Arthropoda</taxon>
        <taxon>Hexapoda</taxon>
        <taxon>Insecta</taxon>
        <taxon>Pterygota</taxon>
        <taxon>Neoptera</taxon>
        <taxon>Endopterygota</taxon>
        <taxon>Diptera</taxon>
        <taxon>Nematocera</taxon>
        <taxon>Culicoidea</taxon>
        <taxon>Culicidae</taxon>
        <taxon>Anophelinae</taxon>
        <taxon>Anopheles</taxon>
    </lineage>
</organism>
<dbReference type="VEuPathDB" id="VectorBase:ASIS001937"/>
<reference evidence="3" key="2">
    <citation type="submission" date="2020-05" db="UniProtKB">
        <authorList>
            <consortium name="EnsemblMetazoa"/>
        </authorList>
    </citation>
    <scope>IDENTIFICATION</scope>
</reference>
<dbReference type="AlphaFoldDB" id="A0A084WDM8"/>
<feature type="transmembrane region" description="Helical" evidence="1">
    <location>
        <begin position="183"/>
        <end position="201"/>
    </location>
</feature>
<gene>
    <name evidence="2" type="ORF">ZHAS_00016304</name>
</gene>
<protein>
    <submittedName>
        <fullName evidence="2">AGAP005721-PA-like protein</fullName>
    </submittedName>
</protein>
<dbReference type="VEuPathDB" id="VectorBase:ASIC016304"/>
<evidence type="ECO:0000256" key="1">
    <source>
        <dbReference type="SAM" id="Phobius"/>
    </source>
</evidence>
<reference evidence="2 4" key="1">
    <citation type="journal article" date="2014" name="BMC Genomics">
        <title>Genome sequence of Anopheles sinensis provides insight into genetics basis of mosquito competence for malaria parasites.</title>
        <authorList>
            <person name="Zhou D."/>
            <person name="Zhang D."/>
            <person name="Ding G."/>
            <person name="Shi L."/>
            <person name="Hou Q."/>
            <person name="Ye Y."/>
            <person name="Xu Y."/>
            <person name="Zhou H."/>
            <person name="Xiong C."/>
            <person name="Li S."/>
            <person name="Yu J."/>
            <person name="Hong S."/>
            <person name="Yu X."/>
            <person name="Zou P."/>
            <person name="Chen C."/>
            <person name="Chang X."/>
            <person name="Wang W."/>
            <person name="Lv Y."/>
            <person name="Sun Y."/>
            <person name="Ma L."/>
            <person name="Shen B."/>
            <person name="Zhu C."/>
        </authorList>
    </citation>
    <scope>NUCLEOTIDE SEQUENCE [LARGE SCALE GENOMIC DNA]</scope>
</reference>
<keyword evidence="1" id="KW-0472">Membrane</keyword>
<evidence type="ECO:0000313" key="3">
    <source>
        <dbReference type="EnsemblMetazoa" id="ASIC016304-PA"/>
    </source>
</evidence>
<keyword evidence="1" id="KW-1133">Transmembrane helix</keyword>
<dbReference type="STRING" id="74873.A0A084WDM8"/>
<dbReference type="EMBL" id="KE525339">
    <property type="protein sequence ID" value="KFB48322.1"/>
    <property type="molecule type" value="Genomic_DNA"/>
</dbReference>
<keyword evidence="1" id="KW-0812">Transmembrane</keyword>
<dbReference type="EMBL" id="ATLV01023045">
    <property type="status" value="NOT_ANNOTATED_CDS"/>
    <property type="molecule type" value="Genomic_DNA"/>
</dbReference>
<dbReference type="EnsemblMetazoa" id="ASIC016304-RA">
    <property type="protein sequence ID" value="ASIC016304-PA"/>
    <property type="gene ID" value="ASIC016304"/>
</dbReference>
<sequence length="258" mass="29540">MCPKDSHLYVDKEISGSSFTKFSAYTTISYNVVLHFRHQEYFIASTMPSTTLLPRGTVQHVFATRVLSAPSLSSDAPPTRGSSFRFQCARPNGSGPERPLITARNQSTSVRPGVGDRSCQIMPLRPQMPQMADRARPKTAGLAFFHPSPVQRLIGSKDDRWTKPWHDYMKGHTRTKWRIIKRLFLFFTTLSVIPLTVLYLITSDHLYRFRQYTNEKETLPPPNLQPANGREIREIHYRLVSKPPCPGNYSWHASNFTE</sequence>
<proteinExistence type="predicted"/>
<name>A0A084WDM8_ANOSI</name>
<keyword evidence="4" id="KW-1185">Reference proteome</keyword>
<evidence type="ECO:0000313" key="2">
    <source>
        <dbReference type="EMBL" id="KFB48322.1"/>
    </source>
</evidence>
<evidence type="ECO:0000313" key="4">
    <source>
        <dbReference type="Proteomes" id="UP000030765"/>
    </source>
</evidence>